<keyword evidence="3" id="KW-0285">Flavoprotein</keyword>
<dbReference type="PANTHER" id="PTHR43624:SF2">
    <property type="entry name" value="ELECTRON TRANSFER FLAVOPROTEIN-QUINONE OXIDOREDUCTASE YDIS-RELATED"/>
    <property type="match status" value="1"/>
</dbReference>
<protein>
    <recommendedName>
        <fullName evidence="6">FAD dependent oxidoreductase domain-containing protein</fullName>
    </recommendedName>
</protein>
<organism evidence="7 8">
    <name type="scientific">Deinococcus aerophilus</name>
    <dbReference type="NCBI Taxonomy" id="522488"/>
    <lineage>
        <taxon>Bacteria</taxon>
        <taxon>Thermotogati</taxon>
        <taxon>Deinococcota</taxon>
        <taxon>Deinococci</taxon>
        <taxon>Deinococcales</taxon>
        <taxon>Deinococcaceae</taxon>
        <taxon>Deinococcus</taxon>
    </lineage>
</organism>
<keyword evidence="8" id="KW-1185">Reference proteome</keyword>
<dbReference type="SUPFAM" id="SSF51905">
    <property type="entry name" value="FAD/NAD(P)-binding domain"/>
    <property type="match status" value="1"/>
</dbReference>
<dbReference type="InterPro" id="IPR039651">
    <property type="entry name" value="FixC-like"/>
</dbReference>
<dbReference type="InterPro" id="IPR036188">
    <property type="entry name" value="FAD/NAD-bd_sf"/>
</dbReference>
<evidence type="ECO:0000256" key="3">
    <source>
        <dbReference type="ARBA" id="ARBA00022630"/>
    </source>
</evidence>
<gene>
    <name evidence="7" type="ORF">GCM10010841_31430</name>
</gene>
<evidence type="ECO:0000259" key="6">
    <source>
        <dbReference type="Pfam" id="PF01266"/>
    </source>
</evidence>
<evidence type="ECO:0000313" key="8">
    <source>
        <dbReference type="Proteomes" id="UP000661918"/>
    </source>
</evidence>
<dbReference type="Proteomes" id="UP000661918">
    <property type="component" value="Unassembled WGS sequence"/>
</dbReference>
<evidence type="ECO:0000256" key="2">
    <source>
        <dbReference type="ARBA" id="ARBA00006796"/>
    </source>
</evidence>
<dbReference type="Pfam" id="PF01266">
    <property type="entry name" value="DAO"/>
    <property type="match status" value="1"/>
</dbReference>
<dbReference type="PANTHER" id="PTHR43624">
    <property type="entry name" value="ELECTRON TRANSFER FLAVOPROTEIN-QUINONE OXIDOREDUCTASE YDIS-RELATED"/>
    <property type="match status" value="1"/>
</dbReference>
<dbReference type="Gene3D" id="3.30.9.10">
    <property type="entry name" value="D-Amino Acid Oxidase, subunit A, domain 2"/>
    <property type="match status" value="1"/>
</dbReference>
<evidence type="ECO:0000313" key="7">
    <source>
        <dbReference type="EMBL" id="GGM21211.1"/>
    </source>
</evidence>
<dbReference type="EMBL" id="BMOM01000047">
    <property type="protein sequence ID" value="GGM21211.1"/>
    <property type="molecule type" value="Genomic_DNA"/>
</dbReference>
<sequence length="395" mass="41647">MNASPSPAGQVWAHVGQRFTPQNHDVVVVGAGRMGSACALYVRQLAPHLRVLLLEEGGLPNEDGATLLAPGVWSAREPSGERLEGERLEQARWTRRQLETAFGDVSFAPRPLIRLFAEAGPDRSPTADALAPWPDARAMVNAPALPFAEVEQDAATYRPGAVALAAARAAVAAGADLMLNARARPVPGGVVVERLTVTNTHQIVTHETHTLHAGVTILALGADGPSAAEHELGLHTAHARAYRQVPRLNVPSDDTTPILHAGGLTLRPQHGGFTLIPSIHHRDPHGYAPTGGRLTGVPTGLRRETLEDLVGLMDALPPLGTGALELGRSVSDVPGVWLALPGGRPGGLPQHQRLQDGVHLLLGGPQADTLGLAVAYDLAATVAEVRKRPWEKSGF</sequence>
<keyword evidence="5" id="KW-0560">Oxidoreductase</keyword>
<comment type="caution">
    <text evidence="7">The sequence shown here is derived from an EMBL/GenBank/DDBJ whole genome shotgun (WGS) entry which is preliminary data.</text>
</comment>
<name>A0ABQ2GZK4_9DEIO</name>
<evidence type="ECO:0000256" key="5">
    <source>
        <dbReference type="ARBA" id="ARBA00023002"/>
    </source>
</evidence>
<reference evidence="8" key="1">
    <citation type="journal article" date="2019" name="Int. J. Syst. Evol. Microbiol.">
        <title>The Global Catalogue of Microorganisms (GCM) 10K type strain sequencing project: providing services to taxonomists for standard genome sequencing and annotation.</title>
        <authorList>
            <consortium name="The Broad Institute Genomics Platform"/>
            <consortium name="The Broad Institute Genome Sequencing Center for Infectious Disease"/>
            <person name="Wu L."/>
            <person name="Ma J."/>
        </authorList>
    </citation>
    <scope>NUCLEOTIDE SEQUENCE [LARGE SCALE GENOMIC DNA]</scope>
    <source>
        <strain evidence="8">JCM 15443</strain>
    </source>
</reference>
<accession>A0ABQ2GZK4</accession>
<comment type="similarity">
    <text evidence="2">Belongs to the ETF-QO/FixC family.</text>
</comment>
<dbReference type="Gene3D" id="3.50.50.60">
    <property type="entry name" value="FAD/NAD(P)-binding domain"/>
    <property type="match status" value="1"/>
</dbReference>
<comment type="cofactor">
    <cofactor evidence="1">
        <name>FAD</name>
        <dbReference type="ChEBI" id="CHEBI:57692"/>
    </cofactor>
</comment>
<evidence type="ECO:0000256" key="1">
    <source>
        <dbReference type="ARBA" id="ARBA00001974"/>
    </source>
</evidence>
<dbReference type="RefSeq" id="WP_188905302.1">
    <property type="nucleotide sequence ID" value="NZ_BMOM01000047.1"/>
</dbReference>
<dbReference type="InterPro" id="IPR006076">
    <property type="entry name" value="FAD-dep_OxRdtase"/>
</dbReference>
<evidence type="ECO:0000256" key="4">
    <source>
        <dbReference type="ARBA" id="ARBA00022827"/>
    </source>
</evidence>
<feature type="domain" description="FAD dependent oxidoreductase" evidence="6">
    <location>
        <begin position="25"/>
        <end position="281"/>
    </location>
</feature>
<keyword evidence="4" id="KW-0274">FAD</keyword>
<proteinExistence type="inferred from homology"/>